<gene>
    <name evidence="1" type="ORF">S101447_01662</name>
</gene>
<accession>A0A1Y0V2V8</accession>
<dbReference type="Gene3D" id="1.25.40.10">
    <property type="entry name" value="Tetratricopeptide repeat domain"/>
    <property type="match status" value="1"/>
</dbReference>
<dbReference type="AlphaFoldDB" id="A0A1Y0V2V8"/>
<dbReference type="SMART" id="SM00671">
    <property type="entry name" value="SEL1"/>
    <property type="match status" value="4"/>
</dbReference>
<name>A0A1Y0V2V8_9PROT</name>
<dbReference type="InterPro" id="IPR052945">
    <property type="entry name" value="Mitotic_Regulator"/>
</dbReference>
<reference evidence="1 2" key="1">
    <citation type="submission" date="2017-05" db="EMBL/GenBank/DDBJ databases">
        <title>Genome sequence of Acetobacter pasteurianus subsp. ascendens strain SRCM101447.</title>
        <authorList>
            <person name="Cho S.H."/>
        </authorList>
    </citation>
    <scope>NUCLEOTIDE SEQUENCE [LARGE SCALE GENOMIC DNA]</scope>
    <source>
        <strain evidence="1 2">SRCM101447</strain>
    </source>
</reference>
<evidence type="ECO:0000313" key="1">
    <source>
        <dbReference type="EMBL" id="ARW10733.1"/>
    </source>
</evidence>
<dbReference type="Pfam" id="PF08238">
    <property type="entry name" value="Sel1"/>
    <property type="match status" value="3"/>
</dbReference>
<dbReference type="Proteomes" id="UP000195633">
    <property type="component" value="Chromosome"/>
</dbReference>
<dbReference type="InterPro" id="IPR011990">
    <property type="entry name" value="TPR-like_helical_dom_sf"/>
</dbReference>
<proteinExistence type="predicted"/>
<sequence length="240" mass="26702">MKPIIGDATFDKDFSEDKACTFVARPSAISLVNVQLMLGQIYLNNGKFSDAFSMFEVAARSGDSRALNMLGRAYERGWGITRNASIAAMYFSNAAGMGEGWAMFNLADLYLAGRGVKKDPKKAYDLYIMSAQHGVSKAFNMLGLIIEDGLVPEINPRESIAFFRAAINSGDCWGYLNMARYHHLYGEREAALVCLEGALDLGFEDVFQAIEKLFYGVKDARFCKIVERAKERFSRSRESA</sequence>
<dbReference type="InterPro" id="IPR006597">
    <property type="entry name" value="Sel1-like"/>
</dbReference>
<evidence type="ECO:0008006" key="3">
    <source>
        <dbReference type="Google" id="ProtNLM"/>
    </source>
</evidence>
<organism evidence="1 2">
    <name type="scientific">Acetobacter ascendens</name>
    <dbReference type="NCBI Taxonomy" id="481146"/>
    <lineage>
        <taxon>Bacteria</taxon>
        <taxon>Pseudomonadati</taxon>
        <taxon>Pseudomonadota</taxon>
        <taxon>Alphaproteobacteria</taxon>
        <taxon>Acetobacterales</taxon>
        <taxon>Acetobacteraceae</taxon>
        <taxon>Acetobacter</taxon>
    </lineage>
</organism>
<protein>
    <recommendedName>
        <fullName evidence="3">Secretory immunoglobulin A-binding protein EsiB</fullName>
    </recommendedName>
</protein>
<dbReference type="RefSeq" id="WP_087635805.1">
    <property type="nucleotide sequence ID" value="NZ_CP021524.1"/>
</dbReference>
<dbReference type="PANTHER" id="PTHR43628:SF1">
    <property type="entry name" value="CHITIN SYNTHASE REGULATORY FACTOR 2-RELATED"/>
    <property type="match status" value="1"/>
</dbReference>
<dbReference type="SUPFAM" id="SSF81901">
    <property type="entry name" value="HCP-like"/>
    <property type="match status" value="1"/>
</dbReference>
<dbReference type="PANTHER" id="PTHR43628">
    <property type="entry name" value="ACTIVATOR OF C KINASE PROTEIN 1-RELATED"/>
    <property type="match status" value="1"/>
</dbReference>
<dbReference type="EMBL" id="CP021524">
    <property type="protein sequence ID" value="ARW10733.1"/>
    <property type="molecule type" value="Genomic_DNA"/>
</dbReference>
<evidence type="ECO:0000313" key="2">
    <source>
        <dbReference type="Proteomes" id="UP000195633"/>
    </source>
</evidence>